<dbReference type="InterPro" id="IPR045760">
    <property type="entry name" value="DAP_DH_C"/>
</dbReference>
<evidence type="ECO:0000256" key="1">
    <source>
        <dbReference type="ARBA" id="ARBA00022857"/>
    </source>
</evidence>
<organism evidence="5 6">
    <name type="scientific">Candidatus Zymogenus saltonus</name>
    <dbReference type="NCBI Taxonomy" id="2844893"/>
    <lineage>
        <taxon>Bacteria</taxon>
        <taxon>Deltaproteobacteria</taxon>
        <taxon>Candidatus Zymogenia</taxon>
        <taxon>Candidatus Zymogeniales</taxon>
        <taxon>Candidatus Zymogenaceae</taxon>
        <taxon>Candidatus Zymogenus</taxon>
    </lineage>
</organism>
<evidence type="ECO:0000256" key="2">
    <source>
        <dbReference type="ARBA" id="ARBA00023002"/>
    </source>
</evidence>
<feature type="domain" description="2,4-diaminopentanoate dehydrogenase C-terminal" evidence="4">
    <location>
        <begin position="128"/>
        <end position="332"/>
    </location>
</feature>
<accession>A0A9D8PMP5</accession>
<dbReference type="Proteomes" id="UP000809273">
    <property type="component" value="Unassembled WGS sequence"/>
</dbReference>
<dbReference type="SUPFAM" id="SSF51735">
    <property type="entry name" value="NAD(P)-binding Rossmann-fold domains"/>
    <property type="match status" value="1"/>
</dbReference>
<dbReference type="CDD" id="cd24146">
    <property type="entry name" value="nat-AmDH_N_like"/>
    <property type="match status" value="1"/>
</dbReference>
<keyword evidence="2" id="KW-0560">Oxidoreductase</keyword>
<dbReference type="Pfam" id="PF19328">
    <property type="entry name" value="DAP_DH_C"/>
    <property type="match status" value="1"/>
</dbReference>
<reference evidence="5" key="2">
    <citation type="submission" date="2021-01" db="EMBL/GenBank/DDBJ databases">
        <authorList>
            <person name="Hahn C.R."/>
            <person name="Youssef N.H."/>
            <person name="Elshahed M."/>
        </authorList>
    </citation>
    <scope>NUCLEOTIDE SEQUENCE</scope>
    <source>
        <strain evidence="5">Zod_Metabat.24</strain>
    </source>
</reference>
<proteinExistence type="predicted"/>
<dbReference type="GO" id="GO:0009089">
    <property type="term" value="P:lysine biosynthetic process via diaminopimelate"/>
    <property type="evidence" value="ECO:0007669"/>
    <property type="project" value="InterPro"/>
</dbReference>
<dbReference type="Pfam" id="PF01113">
    <property type="entry name" value="DapB_N"/>
    <property type="match status" value="1"/>
</dbReference>
<keyword evidence="1" id="KW-0521">NADP</keyword>
<evidence type="ECO:0000313" key="6">
    <source>
        <dbReference type="Proteomes" id="UP000809273"/>
    </source>
</evidence>
<evidence type="ECO:0000259" key="4">
    <source>
        <dbReference type="Pfam" id="PF19328"/>
    </source>
</evidence>
<sequence length="335" mass="35627">MGSGAIELILKKEGMELVGVISKRADRNGKDVGEILGRDKPLGIRVFSDAGELFKSSSPDAVVQCTTSTVKDAFGEIETALRHGINVVSIAEEMSFPHYGSPELSEKIDRLARDTGVTVLGTGINPGFVLDLLVIALTGVCSEVHSITARRVNDLSPYGPSVLRTQGVGIIPEEFQKGIEDGSVVGHFGFPESIGMIGKALGWKIDRIEQTREPIISSVKRETKFIKVEPGMTCGCHHRGIGYMGEKAAIILDHPQQIHPHLEGVVTGDYIDIKGVPDVSFSGSPEIPGGVGTVALSVNMIPKVINAPPGLMTMADMPVPAAIMGDVREMIKGGK</sequence>
<reference evidence="5" key="1">
    <citation type="journal article" date="2021" name="Environ. Microbiol.">
        <title>Genomic characterization of three novel Desulfobacterota classes expand the metabolic and phylogenetic diversity of the phylum.</title>
        <authorList>
            <person name="Murphy C.L."/>
            <person name="Biggerstaff J."/>
            <person name="Eichhorn A."/>
            <person name="Ewing E."/>
            <person name="Shahan R."/>
            <person name="Soriano D."/>
            <person name="Stewart S."/>
            <person name="VanMol K."/>
            <person name="Walker R."/>
            <person name="Walters P."/>
            <person name="Elshahed M.S."/>
            <person name="Youssef N.H."/>
        </authorList>
    </citation>
    <scope>NUCLEOTIDE SEQUENCE</scope>
    <source>
        <strain evidence="5">Zod_Metabat.24</strain>
    </source>
</reference>
<evidence type="ECO:0000259" key="3">
    <source>
        <dbReference type="Pfam" id="PF01113"/>
    </source>
</evidence>
<feature type="domain" description="Dihydrodipicolinate reductase N-terminal" evidence="3">
    <location>
        <begin position="1"/>
        <end position="88"/>
    </location>
</feature>
<protein>
    <submittedName>
        <fullName evidence="5">NADP-binding protein</fullName>
    </submittedName>
</protein>
<dbReference type="AlphaFoldDB" id="A0A9D8PMP5"/>
<dbReference type="GO" id="GO:0008839">
    <property type="term" value="F:4-hydroxy-tetrahydrodipicolinate reductase"/>
    <property type="evidence" value="ECO:0007669"/>
    <property type="project" value="InterPro"/>
</dbReference>
<dbReference type="Gene3D" id="3.40.50.720">
    <property type="entry name" value="NAD(P)-binding Rossmann-like Domain"/>
    <property type="match status" value="1"/>
</dbReference>
<dbReference type="NCBIfam" id="NF040740">
    <property type="entry name" value="ornith_Ord"/>
    <property type="match status" value="1"/>
</dbReference>
<evidence type="ECO:0000313" key="5">
    <source>
        <dbReference type="EMBL" id="MBN1573406.1"/>
    </source>
</evidence>
<dbReference type="InterPro" id="IPR036291">
    <property type="entry name" value="NAD(P)-bd_dom_sf"/>
</dbReference>
<dbReference type="EMBL" id="JAFGIX010000047">
    <property type="protein sequence ID" value="MBN1573406.1"/>
    <property type="molecule type" value="Genomic_DNA"/>
</dbReference>
<comment type="caution">
    <text evidence="5">The sequence shown here is derived from an EMBL/GenBank/DDBJ whole genome shotgun (WGS) entry which is preliminary data.</text>
</comment>
<name>A0A9D8PMP5_9DELT</name>
<dbReference type="InterPro" id="IPR000846">
    <property type="entry name" value="DapB_N"/>
</dbReference>
<gene>
    <name evidence="5" type="ORF">JW984_09455</name>
</gene>